<dbReference type="InterPro" id="IPR025662">
    <property type="entry name" value="Sigma_54_int_dom_ATP-bd_1"/>
</dbReference>
<proteinExistence type="predicted"/>
<dbReference type="RefSeq" id="WP_275711160.1">
    <property type="nucleotide sequence ID" value="NZ_JAKLTN010000002.1"/>
</dbReference>
<sequence length="474" mass="51887">MNTPHGLSLPDRYDMLKRVATGHMTEIISAVDDSLEHIDELHGEMISSSRGAFLILRGDSGTGKSTFIHTVGLFRDGVETKTVTKDEDVGRVLGSLKATGAGLRIIVLEGREALTDISNELLEKDIHAINSFIRTTNGEKTLIAWPVNRDDLAERLSSLASELGAESLVGLGDPIYRFSGPLKEKYIEIANNTISLLNQGENIHDLGISSVRAEELLAESNTIGLFLAKIRKDLLANQREISRLAKKEKCRVWVVVLAGNDPDGDIDGITRGTMYSADIDRMLSVTNANIVQDLKQYPEKLGMLGSYFDARILHFPVLAALASVRTFADEPLKNTMKAAGMSATPEKDVADRVSETNLFNSFKNNPIRARKVGGKIGPNSIIAFEKLTTIAASNDVALNRAIAECLKVLGLCTDYKVEDDFGVGLSRRTDIVLSTAEGSIRLEMMWRKKTGRAEIANYVLTKLYNYGKAIGYLA</sequence>
<evidence type="ECO:0000313" key="2">
    <source>
        <dbReference type="Proteomes" id="UP001165384"/>
    </source>
</evidence>
<protein>
    <recommendedName>
        <fullName evidence="3">ATP-binding protein</fullName>
    </recommendedName>
</protein>
<accession>A0ABS9K3S4</accession>
<keyword evidence="2" id="KW-1185">Reference proteome</keyword>
<organism evidence="1 2">
    <name type="scientific">Dechloromonas hankyongensis</name>
    <dbReference type="NCBI Taxonomy" id="2908002"/>
    <lineage>
        <taxon>Bacteria</taxon>
        <taxon>Pseudomonadati</taxon>
        <taxon>Pseudomonadota</taxon>
        <taxon>Betaproteobacteria</taxon>
        <taxon>Rhodocyclales</taxon>
        <taxon>Azonexaceae</taxon>
        <taxon>Dechloromonas</taxon>
    </lineage>
</organism>
<dbReference type="EMBL" id="JAKLTN010000002">
    <property type="protein sequence ID" value="MCG2577831.1"/>
    <property type="molecule type" value="Genomic_DNA"/>
</dbReference>
<dbReference type="PROSITE" id="PS00675">
    <property type="entry name" value="SIGMA54_INTERACT_1"/>
    <property type="match status" value="1"/>
</dbReference>
<dbReference type="Proteomes" id="UP001165384">
    <property type="component" value="Unassembled WGS sequence"/>
</dbReference>
<gene>
    <name evidence="1" type="ORF">LZ012_12600</name>
</gene>
<evidence type="ECO:0000313" key="1">
    <source>
        <dbReference type="EMBL" id="MCG2577831.1"/>
    </source>
</evidence>
<evidence type="ECO:0008006" key="3">
    <source>
        <dbReference type="Google" id="ProtNLM"/>
    </source>
</evidence>
<comment type="caution">
    <text evidence="1">The sequence shown here is derived from an EMBL/GenBank/DDBJ whole genome shotgun (WGS) entry which is preliminary data.</text>
</comment>
<reference evidence="1" key="1">
    <citation type="submission" date="2022-01" db="EMBL/GenBank/DDBJ databases">
        <authorList>
            <person name="Jo J.-H."/>
            <person name="Im W.-T."/>
        </authorList>
    </citation>
    <scope>NUCLEOTIDE SEQUENCE</scope>
    <source>
        <strain evidence="1">XY25</strain>
    </source>
</reference>
<name>A0ABS9K3S4_9RHOO</name>